<comment type="caution">
    <text evidence="5">The sequence shown here is derived from an EMBL/GenBank/DDBJ whole genome shotgun (WGS) entry which is preliminary data.</text>
</comment>
<evidence type="ECO:0000256" key="3">
    <source>
        <dbReference type="SAM" id="MobiDB-lite"/>
    </source>
</evidence>
<dbReference type="Proteomes" id="UP000318478">
    <property type="component" value="Unassembled WGS sequence"/>
</dbReference>
<keyword evidence="2" id="KW-0680">Restriction system</keyword>
<protein>
    <recommendedName>
        <fullName evidence="4">N6 adenine-specific DNA methyltransferase N-terminal domain-containing protein</fullName>
    </recommendedName>
</protein>
<feature type="compositionally biased region" description="Basic residues" evidence="3">
    <location>
        <begin position="24"/>
        <end position="33"/>
    </location>
</feature>
<proteinExistence type="inferred from homology"/>
<evidence type="ECO:0000256" key="1">
    <source>
        <dbReference type="ARBA" id="ARBA00006594"/>
    </source>
</evidence>
<keyword evidence="6" id="KW-1185">Reference proteome</keyword>
<dbReference type="GO" id="GO:0009307">
    <property type="term" value="P:DNA restriction-modification system"/>
    <property type="evidence" value="ECO:0007669"/>
    <property type="project" value="UniProtKB-KW"/>
</dbReference>
<dbReference type="InterPro" id="IPR038333">
    <property type="entry name" value="T1MK-like_N_sf"/>
</dbReference>
<dbReference type="SUPFAM" id="SSF53335">
    <property type="entry name" value="S-adenosyl-L-methionine-dependent methyltransferases"/>
    <property type="match status" value="1"/>
</dbReference>
<evidence type="ECO:0000259" key="4">
    <source>
        <dbReference type="Pfam" id="PF12161"/>
    </source>
</evidence>
<feature type="domain" description="N6 adenine-specific DNA methyltransferase N-terminal" evidence="4">
    <location>
        <begin position="45"/>
        <end position="91"/>
    </location>
</feature>
<evidence type="ECO:0000313" key="6">
    <source>
        <dbReference type="Proteomes" id="UP000318478"/>
    </source>
</evidence>
<reference evidence="5 6" key="1">
    <citation type="submission" date="2019-02" db="EMBL/GenBank/DDBJ databases">
        <title>Deep-cultivation of Planctomycetes and their phenomic and genomic characterization uncovers novel biology.</title>
        <authorList>
            <person name="Wiegand S."/>
            <person name="Jogler M."/>
            <person name="Boedeker C."/>
            <person name="Pinto D."/>
            <person name="Vollmers J."/>
            <person name="Rivas-Marin E."/>
            <person name="Kohn T."/>
            <person name="Peeters S.H."/>
            <person name="Heuer A."/>
            <person name="Rast P."/>
            <person name="Oberbeckmann S."/>
            <person name="Bunk B."/>
            <person name="Jeske O."/>
            <person name="Meyerdierks A."/>
            <person name="Storesund J.E."/>
            <person name="Kallscheuer N."/>
            <person name="Luecker S."/>
            <person name="Lage O.M."/>
            <person name="Pohl T."/>
            <person name="Merkel B.J."/>
            <person name="Hornburger P."/>
            <person name="Mueller R.-W."/>
            <person name="Bruemmer F."/>
            <person name="Labrenz M."/>
            <person name="Spormann A.M."/>
            <person name="Op Den Camp H."/>
            <person name="Overmann J."/>
            <person name="Amann R."/>
            <person name="Jetten M.S.M."/>
            <person name="Mascher T."/>
            <person name="Medema M.H."/>
            <person name="Devos D.P."/>
            <person name="Kaster A.-K."/>
            <person name="Ovreas L."/>
            <person name="Rohde M."/>
            <person name="Galperin M.Y."/>
            <person name="Jogler C."/>
        </authorList>
    </citation>
    <scope>NUCLEOTIDE SEQUENCE [LARGE SCALE GENOMIC DNA]</scope>
    <source>
        <strain evidence="5 6">Pla123a</strain>
    </source>
</reference>
<evidence type="ECO:0000313" key="5">
    <source>
        <dbReference type="EMBL" id="TWT66961.1"/>
    </source>
</evidence>
<dbReference type="InterPro" id="IPR022749">
    <property type="entry name" value="D12N6_MeTrfase_N"/>
</dbReference>
<name>A0A5C5XWS6_9BACT</name>
<feature type="region of interest" description="Disordered" evidence="3">
    <location>
        <begin position="1"/>
        <end position="36"/>
    </location>
</feature>
<sequence>MGKKKTAKKATATGADKTAAPKKSAAKKSSKKGAKQDAAANLGFEAKLWLAADKLRNNMDAAGYKHVVLGLIFLKYISDAFNEVYEKLVAGEEVQSTRHLNATCAPTPEPVAY</sequence>
<comment type="similarity">
    <text evidence="1">Belongs to the N(4)/N(6)-methyltransferase family.</text>
</comment>
<dbReference type="RefSeq" id="WP_231956590.1">
    <property type="nucleotide sequence ID" value="NZ_SJPO01000013.1"/>
</dbReference>
<dbReference type="EMBL" id="SJPO01000013">
    <property type="protein sequence ID" value="TWT66961.1"/>
    <property type="molecule type" value="Genomic_DNA"/>
</dbReference>
<dbReference type="AlphaFoldDB" id="A0A5C5XWS6"/>
<dbReference type="Gene3D" id="1.20.1260.30">
    <property type="match status" value="1"/>
</dbReference>
<dbReference type="Pfam" id="PF12161">
    <property type="entry name" value="HsdM_N"/>
    <property type="match status" value="1"/>
</dbReference>
<evidence type="ECO:0000256" key="2">
    <source>
        <dbReference type="ARBA" id="ARBA00022747"/>
    </source>
</evidence>
<dbReference type="InterPro" id="IPR029063">
    <property type="entry name" value="SAM-dependent_MTases_sf"/>
</dbReference>
<accession>A0A5C5XWS6</accession>
<gene>
    <name evidence="5" type="ORF">Pla123a_43900</name>
</gene>
<feature type="compositionally biased region" description="Low complexity" evidence="3">
    <location>
        <begin position="9"/>
        <end position="23"/>
    </location>
</feature>
<organism evidence="5 6">
    <name type="scientific">Posidoniimonas polymericola</name>
    <dbReference type="NCBI Taxonomy" id="2528002"/>
    <lineage>
        <taxon>Bacteria</taxon>
        <taxon>Pseudomonadati</taxon>
        <taxon>Planctomycetota</taxon>
        <taxon>Planctomycetia</taxon>
        <taxon>Pirellulales</taxon>
        <taxon>Lacipirellulaceae</taxon>
        <taxon>Posidoniimonas</taxon>
    </lineage>
</organism>